<dbReference type="PANTHER" id="PTHR34065:SF1">
    <property type="entry name" value="CELL DIVISION CONTROL PROTEIN 14"/>
    <property type="match status" value="1"/>
</dbReference>
<keyword evidence="3" id="KW-1185">Reference proteome</keyword>
<proteinExistence type="predicted"/>
<evidence type="ECO:0000256" key="1">
    <source>
        <dbReference type="SAM" id="MobiDB-lite"/>
    </source>
</evidence>
<dbReference type="EMBL" id="JANAWD010000161">
    <property type="protein sequence ID" value="KAJ3485196.1"/>
    <property type="molecule type" value="Genomic_DNA"/>
</dbReference>
<dbReference type="Proteomes" id="UP001212997">
    <property type="component" value="Unassembled WGS sequence"/>
</dbReference>
<sequence>MFLSEIIQDALDDLASTHTSTARKGRALNNLEKLMVDICVPSDEETLKFFITLQDTFQCNVPSRLLAWVSETTCRLEVLTEKGSPDGEKEMEVAILSSQLIQALSIIQGVALNHWGSKQYLGRRYALEVLLDLFLTSRHVSPTTTSKALNISSANKSIKRDDKGSKESPPLALASAVLDTLLCILVDSSPALRAFEDTNGVQYVVRILKRAGTPREVRMKCLEFLYFYLMDESANPVDIGAQLDLLGVSDLPTAPNSPVKSNFRSATGGSSASSSSSSTSSSLSSGSSLASQSTSATSVSSASFSSSCFNGSSTPIEEQSPSKPLSAVPNLTPSSSRVVTPPQPRSLLMLRKEVDFVPLSPKKASAAKLGLGSPRVFSKQREGRSSEEMERESSSRISRSMIEQTPKRTTPQRLGLTQSTPQLDNHRPEVAAFKRGHRRGQSSLDIRLPSVSAPPDPRAVGTRTMEEKKEILGSMLGNVDALVEGVRKAGIWGLG</sequence>
<accession>A0AAD5V3B6</accession>
<evidence type="ECO:0000313" key="2">
    <source>
        <dbReference type="EMBL" id="KAJ3485196.1"/>
    </source>
</evidence>
<gene>
    <name evidence="2" type="ORF">NLI96_g5130</name>
</gene>
<protein>
    <recommendedName>
        <fullName evidence="4">Cell division control protein 14</fullName>
    </recommendedName>
</protein>
<reference evidence="2" key="1">
    <citation type="submission" date="2022-07" db="EMBL/GenBank/DDBJ databases">
        <title>Genome Sequence of Physisporinus lineatus.</title>
        <authorList>
            <person name="Buettner E."/>
        </authorList>
    </citation>
    <scope>NUCLEOTIDE SEQUENCE</scope>
    <source>
        <strain evidence="2">VT162</strain>
    </source>
</reference>
<evidence type="ECO:0008006" key="4">
    <source>
        <dbReference type="Google" id="ProtNLM"/>
    </source>
</evidence>
<feature type="compositionally biased region" description="Basic and acidic residues" evidence="1">
    <location>
        <begin position="379"/>
        <end position="394"/>
    </location>
</feature>
<organism evidence="2 3">
    <name type="scientific">Meripilus lineatus</name>
    <dbReference type="NCBI Taxonomy" id="2056292"/>
    <lineage>
        <taxon>Eukaryota</taxon>
        <taxon>Fungi</taxon>
        <taxon>Dikarya</taxon>
        <taxon>Basidiomycota</taxon>
        <taxon>Agaricomycotina</taxon>
        <taxon>Agaricomycetes</taxon>
        <taxon>Polyporales</taxon>
        <taxon>Meripilaceae</taxon>
        <taxon>Meripilus</taxon>
    </lineage>
</organism>
<name>A0AAD5V3B6_9APHY</name>
<feature type="compositionally biased region" description="Polar residues" evidence="1">
    <location>
        <begin position="315"/>
        <end position="338"/>
    </location>
</feature>
<feature type="region of interest" description="Disordered" evidence="1">
    <location>
        <begin position="256"/>
        <end position="291"/>
    </location>
</feature>
<feature type="compositionally biased region" description="Low complexity" evidence="1">
    <location>
        <begin position="265"/>
        <end position="291"/>
    </location>
</feature>
<feature type="region of interest" description="Disordered" evidence="1">
    <location>
        <begin position="310"/>
        <end position="344"/>
    </location>
</feature>
<dbReference type="Pfam" id="PF08045">
    <property type="entry name" value="CDC14"/>
    <property type="match status" value="2"/>
</dbReference>
<feature type="region of interest" description="Disordered" evidence="1">
    <location>
        <begin position="364"/>
        <end position="463"/>
    </location>
</feature>
<dbReference type="AlphaFoldDB" id="A0AAD5V3B6"/>
<dbReference type="InterPro" id="IPR012535">
    <property type="entry name" value="Cell_div_Cdc14"/>
</dbReference>
<comment type="caution">
    <text evidence="2">The sequence shown here is derived from an EMBL/GenBank/DDBJ whole genome shotgun (WGS) entry which is preliminary data.</text>
</comment>
<dbReference type="PANTHER" id="PTHR34065">
    <property type="entry name" value="CELL DIVISION CONTROL PROTEIN 14"/>
    <property type="match status" value="1"/>
</dbReference>
<evidence type="ECO:0000313" key="3">
    <source>
        <dbReference type="Proteomes" id="UP001212997"/>
    </source>
</evidence>
<feature type="compositionally biased region" description="Polar residues" evidence="1">
    <location>
        <begin position="407"/>
        <end position="423"/>
    </location>
</feature>